<dbReference type="GO" id="GO:0006552">
    <property type="term" value="P:L-leucine catabolic process"/>
    <property type="evidence" value="ECO:0007669"/>
    <property type="project" value="TreeGrafter"/>
</dbReference>
<evidence type="ECO:0000313" key="8">
    <source>
        <dbReference type="EMBL" id="CDW85877.1"/>
    </source>
</evidence>
<protein>
    <recommendedName>
        <fullName evidence="3">hydroxymethylglutaryl-CoA lyase</fullName>
        <ecNumber evidence="3">4.1.3.4</ecNumber>
    </recommendedName>
</protein>
<comment type="similarity">
    <text evidence="2">Belongs to the HMG-CoA lyase family.</text>
</comment>
<dbReference type="GO" id="GO:0046951">
    <property type="term" value="P:ketone body biosynthetic process"/>
    <property type="evidence" value="ECO:0007669"/>
    <property type="project" value="TreeGrafter"/>
</dbReference>
<keyword evidence="5" id="KW-0456">Lyase</keyword>
<dbReference type="OMA" id="YPIGCCE"/>
<dbReference type="OrthoDB" id="1905920at2759"/>
<evidence type="ECO:0000256" key="1">
    <source>
        <dbReference type="ARBA" id="ARBA00005143"/>
    </source>
</evidence>
<dbReference type="Proteomes" id="UP000039865">
    <property type="component" value="Unassembled WGS sequence"/>
</dbReference>
<evidence type="ECO:0000259" key="7">
    <source>
        <dbReference type="PROSITE" id="PS50991"/>
    </source>
</evidence>
<comment type="pathway">
    <text evidence="1">Metabolic intermediate metabolism; (S)-3-hydroxy-3-methylglutaryl-CoA degradation; acetoacetate from (S)-3-hydroxy-3-methylglutaryl-CoA: step 1/1.</text>
</comment>
<dbReference type="AlphaFoldDB" id="A0A078AXC7"/>
<dbReference type="SUPFAM" id="SSF51569">
    <property type="entry name" value="Aldolase"/>
    <property type="match status" value="1"/>
</dbReference>
<evidence type="ECO:0000313" key="9">
    <source>
        <dbReference type="Proteomes" id="UP000039865"/>
    </source>
</evidence>
<dbReference type="PANTHER" id="PTHR42738:SF7">
    <property type="entry name" value="HYDROXYMETHYLGLUTARYL-COA LYASE"/>
    <property type="match status" value="1"/>
</dbReference>
<sequence>MNIVNKINLVKSAYPHLFKNFPKTVKIVEVSPRDGLQNEKQFVPTETKINLINKLSESGLKVVESTSFVSPKAIPQMADAVEVLKGINRIEGVSYPVLVPNVKGMETALKCNVEEIAVFGAASEAFTQKNIKCSIEESLKRFSDVIQMAKENQIRVRGYVSCVMGCPYEGEIDPQNVQLVAQIMKDMGCYEISLGDTIGIGTPGIKFFQIILLAEKTEILFNTVKLERGMLAAHFHNTYDRAIQNLVVALGVNIIVQISIQNGISVIDSSVAGIGGCPYAKGASGNVATEDVLFLLDLLGIEHGVDVHKLCQVGDYISKELNRDNLAGVSSKDFEKII</sequence>
<dbReference type="InterPro" id="IPR043594">
    <property type="entry name" value="HMGL"/>
</dbReference>
<dbReference type="EC" id="4.1.3.4" evidence="3"/>
<evidence type="ECO:0000256" key="6">
    <source>
        <dbReference type="ARBA" id="ARBA00049877"/>
    </source>
</evidence>
<keyword evidence="9" id="KW-1185">Reference proteome</keyword>
<evidence type="ECO:0000256" key="3">
    <source>
        <dbReference type="ARBA" id="ARBA00012910"/>
    </source>
</evidence>
<dbReference type="InParanoid" id="A0A078AXC7"/>
<dbReference type="UniPathway" id="UPA00896">
    <property type="reaction ID" value="UER00863"/>
</dbReference>
<organism evidence="8 9">
    <name type="scientific">Stylonychia lemnae</name>
    <name type="common">Ciliate</name>
    <dbReference type="NCBI Taxonomy" id="5949"/>
    <lineage>
        <taxon>Eukaryota</taxon>
        <taxon>Sar</taxon>
        <taxon>Alveolata</taxon>
        <taxon>Ciliophora</taxon>
        <taxon>Intramacronucleata</taxon>
        <taxon>Spirotrichea</taxon>
        <taxon>Stichotrichia</taxon>
        <taxon>Sporadotrichida</taxon>
        <taxon>Oxytrichidae</taxon>
        <taxon>Stylonychinae</taxon>
        <taxon>Stylonychia</taxon>
    </lineage>
</organism>
<dbReference type="PROSITE" id="PS50991">
    <property type="entry name" value="PYR_CT"/>
    <property type="match status" value="1"/>
</dbReference>
<dbReference type="NCBIfam" id="NF004283">
    <property type="entry name" value="PRK05692.1"/>
    <property type="match status" value="1"/>
</dbReference>
<name>A0A078AXC7_STYLE</name>
<dbReference type="GO" id="GO:0004419">
    <property type="term" value="F:hydroxymethylglutaryl-CoA lyase activity"/>
    <property type="evidence" value="ECO:0007669"/>
    <property type="project" value="UniProtKB-EC"/>
</dbReference>
<comment type="catalytic activity">
    <reaction evidence="6">
        <text>(3S)-3-hydroxy-3-methylglutaryl-CoA = acetoacetate + acetyl-CoA</text>
        <dbReference type="Rhea" id="RHEA:24404"/>
        <dbReference type="ChEBI" id="CHEBI:13705"/>
        <dbReference type="ChEBI" id="CHEBI:43074"/>
        <dbReference type="ChEBI" id="CHEBI:57288"/>
        <dbReference type="EC" id="4.1.3.4"/>
    </reaction>
</comment>
<dbReference type="InterPro" id="IPR000891">
    <property type="entry name" value="PYR_CT"/>
</dbReference>
<proteinExistence type="inferred from homology"/>
<gene>
    <name evidence="8" type="primary">Contig9671.g10342</name>
    <name evidence="8" type="ORF">STYLEM_14966</name>
</gene>
<dbReference type="Gene3D" id="3.20.20.70">
    <property type="entry name" value="Aldolase class I"/>
    <property type="match status" value="1"/>
</dbReference>
<evidence type="ECO:0000256" key="2">
    <source>
        <dbReference type="ARBA" id="ARBA00009405"/>
    </source>
</evidence>
<dbReference type="CDD" id="cd07938">
    <property type="entry name" value="DRE_TIM_HMGL"/>
    <property type="match status" value="1"/>
</dbReference>
<accession>A0A078AXC7</accession>
<evidence type="ECO:0000256" key="5">
    <source>
        <dbReference type="ARBA" id="ARBA00023239"/>
    </source>
</evidence>
<dbReference type="FunFam" id="3.20.20.70:FF:000201">
    <property type="entry name" value="Hydroxymethylglutaryl-CoA lyase"/>
    <property type="match status" value="1"/>
</dbReference>
<dbReference type="Pfam" id="PF00682">
    <property type="entry name" value="HMGL-like"/>
    <property type="match status" value="1"/>
</dbReference>
<dbReference type="PANTHER" id="PTHR42738">
    <property type="entry name" value="HYDROXYMETHYLGLUTARYL-COA LYASE"/>
    <property type="match status" value="1"/>
</dbReference>
<dbReference type="InterPro" id="IPR013785">
    <property type="entry name" value="Aldolase_TIM"/>
</dbReference>
<dbReference type="GO" id="GO:0046872">
    <property type="term" value="F:metal ion binding"/>
    <property type="evidence" value="ECO:0007669"/>
    <property type="project" value="UniProtKB-KW"/>
</dbReference>
<evidence type="ECO:0000256" key="4">
    <source>
        <dbReference type="ARBA" id="ARBA00022723"/>
    </source>
</evidence>
<feature type="domain" description="Pyruvate carboxyltransferase" evidence="7">
    <location>
        <begin position="25"/>
        <end position="311"/>
    </location>
</feature>
<reference evidence="8 9" key="1">
    <citation type="submission" date="2014-06" db="EMBL/GenBank/DDBJ databases">
        <authorList>
            <person name="Swart Estienne"/>
        </authorList>
    </citation>
    <scope>NUCLEOTIDE SEQUENCE [LARGE SCALE GENOMIC DNA]</scope>
    <source>
        <strain evidence="8 9">130c</strain>
    </source>
</reference>
<dbReference type="EMBL" id="CCKQ01014124">
    <property type="protein sequence ID" value="CDW85877.1"/>
    <property type="molecule type" value="Genomic_DNA"/>
</dbReference>
<keyword evidence="4" id="KW-0479">Metal-binding</keyword>